<proteinExistence type="predicted"/>
<protein>
    <submittedName>
        <fullName evidence="1">Uncharacterized protein</fullName>
    </submittedName>
</protein>
<evidence type="ECO:0000313" key="1">
    <source>
        <dbReference type="EMBL" id="ADR52495.1"/>
    </source>
</evidence>
<reference evidence="2" key="1">
    <citation type="submission" date="2010-11" db="EMBL/GenBank/DDBJ databases">
        <title>Complete genome sequence of Candidatus Liberibacter solanacearum CLso-ZC1.</title>
        <authorList>
            <person name="Lin H."/>
            <person name="Doddapaneni H.V."/>
            <person name="Lou B."/>
            <person name="Civerolo E.L."/>
            <person name="Chen C."/>
            <person name="Duan Y."/>
            <person name="Zhou L."/>
            <person name="Glynn J."/>
        </authorList>
    </citation>
    <scope>NUCLEOTIDE SEQUENCE [LARGE SCALE GENOMIC DNA]</scope>
    <source>
        <strain evidence="2">CLso-ZC1</strain>
    </source>
</reference>
<name>E4UBI9_LIBSC</name>
<dbReference type="KEGG" id="lso:CKC_03730"/>
<reference key="2">
    <citation type="submission" date="2010-11" db="EMBL/GenBank/DDBJ databases">
        <authorList>
            <person name="Lin H."/>
            <person name="Doddapaneni H.V."/>
            <person name="Lou B."/>
            <person name="Civerolo E.L."/>
            <person name="Chen C."/>
            <person name="Duan Y."/>
            <person name="Zhou L."/>
            <person name="Glynn J."/>
        </authorList>
    </citation>
    <scope>NUCLEOTIDE SEQUENCE</scope>
    <source>
        <strain>CLso-ZC1</strain>
    </source>
</reference>
<evidence type="ECO:0000313" key="2">
    <source>
        <dbReference type="Proteomes" id="UP000007038"/>
    </source>
</evidence>
<dbReference type="Proteomes" id="UP000007038">
    <property type="component" value="Chromosome"/>
</dbReference>
<gene>
    <name evidence="1" type="ordered locus">CKC_03730</name>
</gene>
<dbReference type="HOGENOM" id="CLU_3345372_0_0_5"/>
<dbReference type="EMBL" id="CP002371">
    <property type="protein sequence ID" value="ADR52495.1"/>
    <property type="molecule type" value="Genomic_DNA"/>
</dbReference>
<reference evidence="1 2" key="3">
    <citation type="journal article" date="2011" name="PLoS ONE">
        <title>The Complete Genome Sequence of 'Candidatus Liberibacter solanacearum', the Bacterium Associated with Potato Zebra Chip Disease.</title>
        <authorList>
            <person name="Lin H."/>
            <person name="Lou B."/>
            <person name="Glynn J.M."/>
            <person name="Doddapaneni H."/>
            <person name="Civerolo E.L."/>
            <person name="Chen C."/>
            <person name="Duan Y."/>
            <person name="Zhou L."/>
            <person name="Vahling C.M."/>
        </authorList>
    </citation>
    <scope>NUCLEOTIDE SEQUENCE [LARGE SCALE GENOMIC DNA]</scope>
    <source>
        <strain evidence="1 2">CLso-ZC1</strain>
    </source>
</reference>
<dbReference type="AlphaFoldDB" id="E4UBI9"/>
<accession>E4UBI9</accession>
<sequence>MRTWTIEQVEIYRKHHPNGKISFRANIISRTATIPMQ</sequence>
<organism evidence="1 2">
    <name type="scientific">Liberibacter solanacearum (strain CLso-ZC1)</name>
    <dbReference type="NCBI Taxonomy" id="658172"/>
    <lineage>
        <taxon>Bacteria</taxon>
        <taxon>Pseudomonadati</taxon>
        <taxon>Pseudomonadota</taxon>
        <taxon>Alphaproteobacteria</taxon>
        <taxon>Hyphomicrobiales</taxon>
        <taxon>Rhizobiaceae</taxon>
        <taxon>Liberibacter</taxon>
    </lineage>
</organism>